<sequence length="186" mass="21220">MPQPVTRTYHLLKPLADKEDRISWMVETECLGPFALVKAFRNMADRDHEVAIYQQLRSLQGSGLPRLRAACCQAPLRHDERKHALMLSWIGPQWHSDFSPLTRAELLRARTVLEEIHRKGVVHRDMWPRNLVRSSQAGGVCIVDFGMALTKSMMGKAAFDLECRKEMEAMDDLIQAAEKGDLQVLI</sequence>
<dbReference type="Pfam" id="PF01636">
    <property type="entry name" value="APH"/>
    <property type="match status" value="1"/>
</dbReference>
<dbReference type="InterPro" id="IPR002575">
    <property type="entry name" value="Aminoglycoside_PTrfase"/>
</dbReference>
<protein>
    <recommendedName>
        <fullName evidence="1">Protein kinase domain-containing protein</fullName>
    </recommendedName>
</protein>
<organism evidence="2">
    <name type="scientific">Cryptomonas curvata</name>
    <dbReference type="NCBI Taxonomy" id="233186"/>
    <lineage>
        <taxon>Eukaryota</taxon>
        <taxon>Cryptophyceae</taxon>
        <taxon>Cryptomonadales</taxon>
        <taxon>Cryptomonadaceae</taxon>
        <taxon>Cryptomonas</taxon>
    </lineage>
</organism>
<dbReference type="AlphaFoldDB" id="A0A7S0LV78"/>
<dbReference type="SUPFAM" id="SSF56112">
    <property type="entry name" value="Protein kinase-like (PK-like)"/>
    <property type="match status" value="1"/>
</dbReference>
<proteinExistence type="predicted"/>
<gene>
    <name evidence="2" type="ORF">CCUR1050_LOCUS1373</name>
</gene>
<dbReference type="InterPro" id="IPR000719">
    <property type="entry name" value="Prot_kinase_dom"/>
</dbReference>
<dbReference type="Gene3D" id="1.10.510.10">
    <property type="entry name" value="Transferase(Phosphotransferase) domain 1"/>
    <property type="match status" value="1"/>
</dbReference>
<dbReference type="GO" id="GO:0005524">
    <property type="term" value="F:ATP binding"/>
    <property type="evidence" value="ECO:0007669"/>
    <property type="project" value="InterPro"/>
</dbReference>
<evidence type="ECO:0000313" key="2">
    <source>
        <dbReference type="EMBL" id="CAD8623698.1"/>
    </source>
</evidence>
<reference evidence="2" key="1">
    <citation type="submission" date="2021-01" db="EMBL/GenBank/DDBJ databases">
        <authorList>
            <person name="Corre E."/>
            <person name="Pelletier E."/>
            <person name="Niang G."/>
            <person name="Scheremetjew M."/>
            <person name="Finn R."/>
            <person name="Kale V."/>
            <person name="Holt S."/>
            <person name="Cochrane G."/>
            <person name="Meng A."/>
            <person name="Brown T."/>
            <person name="Cohen L."/>
        </authorList>
    </citation>
    <scope>NUCLEOTIDE SEQUENCE</scope>
    <source>
        <strain evidence="2">CCAP979/52</strain>
    </source>
</reference>
<evidence type="ECO:0000259" key="1">
    <source>
        <dbReference type="PROSITE" id="PS50011"/>
    </source>
</evidence>
<dbReference type="PROSITE" id="PS50011">
    <property type="entry name" value="PROTEIN_KINASE_DOM"/>
    <property type="match status" value="1"/>
</dbReference>
<dbReference type="GO" id="GO:0004672">
    <property type="term" value="F:protein kinase activity"/>
    <property type="evidence" value="ECO:0007669"/>
    <property type="project" value="InterPro"/>
</dbReference>
<name>A0A7S0LV78_9CRYP</name>
<dbReference type="EMBL" id="HBEZ01002354">
    <property type="protein sequence ID" value="CAD8623698.1"/>
    <property type="molecule type" value="Transcribed_RNA"/>
</dbReference>
<dbReference type="InterPro" id="IPR011009">
    <property type="entry name" value="Kinase-like_dom_sf"/>
</dbReference>
<feature type="domain" description="Protein kinase" evidence="1">
    <location>
        <begin position="1"/>
        <end position="186"/>
    </location>
</feature>
<accession>A0A7S0LV78</accession>